<reference evidence="1 2" key="1">
    <citation type="journal article" date="2019" name="Appl. Microbiol. Biotechnol.">
        <title>Genome sequence of Isaria javanica and comparative genome analysis insights into family S53 peptidase evolution in fungal entomopathogens.</title>
        <authorList>
            <person name="Lin R."/>
            <person name="Zhang X."/>
            <person name="Xin B."/>
            <person name="Zou M."/>
            <person name="Gao Y."/>
            <person name="Qin F."/>
            <person name="Hu Q."/>
            <person name="Xie B."/>
            <person name="Cheng X."/>
        </authorList>
    </citation>
    <scope>NUCLEOTIDE SEQUENCE [LARGE SCALE GENOMIC DNA]</scope>
    <source>
        <strain evidence="1 2">IJ1G</strain>
    </source>
</reference>
<comment type="caution">
    <text evidence="1">The sequence shown here is derived from an EMBL/GenBank/DDBJ whole genome shotgun (WGS) entry which is preliminary data.</text>
</comment>
<name>A0A545UVI3_9HYPO</name>
<dbReference type="EMBL" id="SPUK01000012">
    <property type="protein sequence ID" value="TQV93477.1"/>
    <property type="molecule type" value="Genomic_DNA"/>
</dbReference>
<organism evidence="1 2">
    <name type="scientific">Cordyceps javanica</name>
    <dbReference type="NCBI Taxonomy" id="43265"/>
    <lineage>
        <taxon>Eukaryota</taxon>
        <taxon>Fungi</taxon>
        <taxon>Dikarya</taxon>
        <taxon>Ascomycota</taxon>
        <taxon>Pezizomycotina</taxon>
        <taxon>Sordariomycetes</taxon>
        <taxon>Hypocreomycetidae</taxon>
        <taxon>Hypocreales</taxon>
        <taxon>Cordycipitaceae</taxon>
        <taxon>Cordyceps</taxon>
    </lineage>
</organism>
<gene>
    <name evidence="1" type="ORF">IF1G_08055</name>
</gene>
<sequence length="166" mass="18688">MVPAFGGSAECRETASIRPKQVLCMCHGGRCGEPMTARGRRRQAKRRDTGGGPMCILLGKNVERCWERFKYVGNSYHWKSASGTWESLIGFYGLLIQPNQGQMRWRSSTENKANIKYNVDERETTGTDLSCEAATKRGRKAEKEGWLFLEFSENEAKIVPNCTSVV</sequence>
<dbReference type="Proteomes" id="UP000315783">
    <property type="component" value="Unassembled WGS sequence"/>
</dbReference>
<protein>
    <submittedName>
        <fullName evidence="1">Uncharacterized protein</fullName>
    </submittedName>
</protein>
<keyword evidence="2" id="KW-1185">Reference proteome</keyword>
<dbReference type="AlphaFoldDB" id="A0A545UVI3"/>
<evidence type="ECO:0000313" key="2">
    <source>
        <dbReference type="Proteomes" id="UP000315783"/>
    </source>
</evidence>
<proteinExistence type="predicted"/>
<evidence type="ECO:0000313" key="1">
    <source>
        <dbReference type="EMBL" id="TQV93477.1"/>
    </source>
</evidence>
<accession>A0A545UVI3</accession>